<accession>A0A2A6Z959</accession>
<evidence type="ECO:0000256" key="2">
    <source>
        <dbReference type="ARBA" id="ARBA00004370"/>
    </source>
</evidence>
<evidence type="ECO:0000256" key="7">
    <source>
        <dbReference type="ARBA" id="ARBA00023012"/>
    </source>
</evidence>
<protein>
    <recommendedName>
        <fullName evidence="3">histidine kinase</fullName>
        <ecNumber evidence="3">2.7.13.3</ecNumber>
    </recommendedName>
</protein>
<dbReference type="InterPro" id="IPR036890">
    <property type="entry name" value="HATPase_C_sf"/>
</dbReference>
<dbReference type="InterPro" id="IPR003661">
    <property type="entry name" value="HisK_dim/P_dom"/>
</dbReference>
<evidence type="ECO:0000259" key="10">
    <source>
        <dbReference type="PROSITE" id="PS50109"/>
    </source>
</evidence>
<dbReference type="Gene3D" id="1.10.287.130">
    <property type="match status" value="1"/>
</dbReference>
<dbReference type="EMBL" id="NMTQ01000036">
    <property type="protein sequence ID" value="PDX57892.1"/>
    <property type="molecule type" value="Genomic_DNA"/>
</dbReference>
<dbReference type="CDD" id="cd00082">
    <property type="entry name" value="HisKA"/>
    <property type="match status" value="1"/>
</dbReference>
<evidence type="ECO:0000313" key="12">
    <source>
        <dbReference type="Proteomes" id="UP000220752"/>
    </source>
</evidence>
<dbReference type="Pfam" id="PF02518">
    <property type="entry name" value="HATPase_c"/>
    <property type="match status" value="1"/>
</dbReference>
<dbReference type="GO" id="GO:0000155">
    <property type="term" value="F:phosphorelay sensor kinase activity"/>
    <property type="evidence" value="ECO:0007669"/>
    <property type="project" value="InterPro"/>
</dbReference>
<dbReference type="SUPFAM" id="SSF47384">
    <property type="entry name" value="Homodimeric domain of signal transducing histidine kinase"/>
    <property type="match status" value="1"/>
</dbReference>
<evidence type="ECO:0000256" key="1">
    <source>
        <dbReference type="ARBA" id="ARBA00000085"/>
    </source>
</evidence>
<feature type="domain" description="Histidine kinase" evidence="10">
    <location>
        <begin position="230"/>
        <end position="449"/>
    </location>
</feature>
<comment type="catalytic activity">
    <reaction evidence="1">
        <text>ATP + protein L-histidine = ADP + protein N-phospho-L-histidine.</text>
        <dbReference type="EC" id="2.7.13.3"/>
    </reaction>
</comment>
<comment type="subcellular location">
    <subcellularLocation>
        <location evidence="2">Membrane</location>
    </subcellularLocation>
</comment>
<sequence>MKLRSMEEKISYRLFLMGFLGLLFTAALCIFVFHKAFTAQAWTSLEREADLVSAGYDLVQDPQQLSSFVTNDLRITLISRDGSVLFESATDQPMENHLSRPEIRQAMTEGVGRDIRDSQTMGYETYYYAVLLPNGEILRMAQDAETVWSIYDSTLPAIVLSCVALMLAAAVLAALLTRALVSPVLSMTEDLDHIQDNVPYKELVPFAESIHSDRILRENNEKMRQEFTANVSHELKTPLTSISGYAELIETGIAKPEDVPGFAQKIHVEASRMIQLVNDILQLSSLDNASEAGSEPEMETVDLLTVAKDCVERQKLNARRAYISLNCLGESALVHGNRALLDELCQNLCDNAIRYNRPGGKVQITTACSRDGHCTLTVADNGIGIPKEAQSSVFERFYRVDKSRSKATGGTGLGLAIVKHIARIHNARIKLESQVDVGTTITVTFPTAN</sequence>
<dbReference type="SMART" id="SM00388">
    <property type="entry name" value="HisKA"/>
    <property type="match status" value="1"/>
</dbReference>
<dbReference type="FunFam" id="1.10.287.130:FF:000001">
    <property type="entry name" value="Two-component sensor histidine kinase"/>
    <property type="match status" value="1"/>
</dbReference>
<organism evidence="11 12">
    <name type="scientific">Faecalibacterium langellae</name>
    <dbReference type="NCBI Taxonomy" id="3435293"/>
    <lineage>
        <taxon>Bacteria</taxon>
        <taxon>Bacillati</taxon>
        <taxon>Bacillota</taxon>
        <taxon>Clostridia</taxon>
        <taxon>Eubacteriales</taxon>
        <taxon>Oscillospiraceae</taxon>
        <taxon>Faecalibacterium</taxon>
    </lineage>
</organism>
<dbReference type="GO" id="GO:0016036">
    <property type="term" value="P:cellular response to phosphate starvation"/>
    <property type="evidence" value="ECO:0007669"/>
    <property type="project" value="TreeGrafter"/>
</dbReference>
<dbReference type="InterPro" id="IPR004358">
    <property type="entry name" value="Sig_transdc_His_kin-like_C"/>
</dbReference>
<dbReference type="InterPro" id="IPR003594">
    <property type="entry name" value="HATPase_dom"/>
</dbReference>
<dbReference type="GO" id="GO:0005886">
    <property type="term" value="C:plasma membrane"/>
    <property type="evidence" value="ECO:0007669"/>
    <property type="project" value="TreeGrafter"/>
</dbReference>
<dbReference type="SUPFAM" id="SSF55874">
    <property type="entry name" value="ATPase domain of HSP90 chaperone/DNA topoisomerase II/histidine kinase"/>
    <property type="match status" value="1"/>
</dbReference>
<name>A0A2A6Z959_9FIRM</name>
<evidence type="ECO:0000256" key="6">
    <source>
        <dbReference type="ARBA" id="ARBA00022777"/>
    </source>
</evidence>
<keyword evidence="4" id="KW-0597">Phosphoprotein</keyword>
<keyword evidence="8 9" id="KW-0472">Membrane</keyword>
<evidence type="ECO:0000256" key="5">
    <source>
        <dbReference type="ARBA" id="ARBA00022679"/>
    </source>
</evidence>
<keyword evidence="12" id="KW-1185">Reference proteome</keyword>
<keyword evidence="9" id="KW-0812">Transmembrane</keyword>
<evidence type="ECO:0000256" key="3">
    <source>
        <dbReference type="ARBA" id="ARBA00012438"/>
    </source>
</evidence>
<keyword evidence="5" id="KW-0808">Transferase</keyword>
<feature type="transmembrane region" description="Helical" evidence="9">
    <location>
        <begin position="12"/>
        <end position="33"/>
    </location>
</feature>
<proteinExistence type="predicted"/>
<reference evidence="11 12" key="1">
    <citation type="journal article" date="2017" name="Front. Microbiol.">
        <title>New Insights into the Diversity of the Genus Faecalibacterium.</title>
        <authorList>
            <person name="Benevides L."/>
            <person name="Burman S."/>
            <person name="Martin R."/>
            <person name="Robert V."/>
            <person name="Thomas M."/>
            <person name="Miquel S."/>
            <person name="Chain F."/>
            <person name="Sokol H."/>
            <person name="Bermudez-Humaran L.G."/>
            <person name="Morrison M."/>
            <person name="Langella P."/>
            <person name="Azevedo V.A."/>
            <person name="Chatel J.M."/>
            <person name="Soares S."/>
        </authorList>
    </citation>
    <scope>NUCLEOTIDE SEQUENCE [LARGE SCALE GENOMIC DNA]</scope>
    <source>
        <strain evidence="12">CNCM I-4540</strain>
    </source>
</reference>
<evidence type="ECO:0000256" key="8">
    <source>
        <dbReference type="ARBA" id="ARBA00023136"/>
    </source>
</evidence>
<keyword evidence="6 11" id="KW-0418">Kinase</keyword>
<dbReference type="AlphaFoldDB" id="A0A2A6Z959"/>
<feature type="transmembrane region" description="Helical" evidence="9">
    <location>
        <begin position="157"/>
        <end position="177"/>
    </location>
</feature>
<dbReference type="Proteomes" id="UP000220752">
    <property type="component" value="Unassembled WGS sequence"/>
</dbReference>
<dbReference type="SMART" id="SM00387">
    <property type="entry name" value="HATPase_c"/>
    <property type="match status" value="1"/>
</dbReference>
<dbReference type="InterPro" id="IPR050351">
    <property type="entry name" value="BphY/WalK/GraS-like"/>
</dbReference>
<dbReference type="GO" id="GO:0004721">
    <property type="term" value="F:phosphoprotein phosphatase activity"/>
    <property type="evidence" value="ECO:0007669"/>
    <property type="project" value="TreeGrafter"/>
</dbReference>
<comment type="caution">
    <text evidence="11">The sequence shown here is derived from an EMBL/GenBank/DDBJ whole genome shotgun (WGS) entry which is preliminary data.</text>
</comment>
<evidence type="ECO:0000256" key="9">
    <source>
        <dbReference type="SAM" id="Phobius"/>
    </source>
</evidence>
<evidence type="ECO:0000313" key="11">
    <source>
        <dbReference type="EMBL" id="PDX57892.1"/>
    </source>
</evidence>
<keyword evidence="9" id="KW-1133">Transmembrane helix</keyword>
<dbReference type="InterPro" id="IPR005467">
    <property type="entry name" value="His_kinase_dom"/>
</dbReference>
<dbReference type="PANTHER" id="PTHR45453:SF1">
    <property type="entry name" value="PHOSPHATE REGULON SENSOR PROTEIN PHOR"/>
    <property type="match status" value="1"/>
</dbReference>
<dbReference type="EC" id="2.7.13.3" evidence="3"/>
<dbReference type="Gene3D" id="3.30.565.10">
    <property type="entry name" value="Histidine kinase-like ATPase, C-terminal domain"/>
    <property type="match status" value="1"/>
</dbReference>
<evidence type="ECO:0000256" key="4">
    <source>
        <dbReference type="ARBA" id="ARBA00022553"/>
    </source>
</evidence>
<dbReference type="PANTHER" id="PTHR45453">
    <property type="entry name" value="PHOSPHATE REGULON SENSOR PROTEIN PHOR"/>
    <property type="match status" value="1"/>
</dbReference>
<gene>
    <name evidence="11" type="ORF">CGS46_11015</name>
</gene>
<dbReference type="CDD" id="cd00075">
    <property type="entry name" value="HATPase"/>
    <property type="match status" value="1"/>
</dbReference>
<dbReference type="PRINTS" id="PR00344">
    <property type="entry name" value="BCTRLSENSOR"/>
</dbReference>
<keyword evidence="7" id="KW-0902">Two-component regulatory system</keyword>
<dbReference type="FunFam" id="3.30.565.10:FF:000006">
    <property type="entry name" value="Sensor histidine kinase WalK"/>
    <property type="match status" value="1"/>
</dbReference>
<dbReference type="PROSITE" id="PS50109">
    <property type="entry name" value="HIS_KIN"/>
    <property type="match status" value="1"/>
</dbReference>
<dbReference type="InterPro" id="IPR036097">
    <property type="entry name" value="HisK_dim/P_sf"/>
</dbReference>
<dbReference type="Pfam" id="PF00512">
    <property type="entry name" value="HisKA"/>
    <property type="match status" value="1"/>
</dbReference>